<dbReference type="Gene3D" id="1.10.340.70">
    <property type="match status" value="1"/>
</dbReference>
<dbReference type="Pfam" id="PF17921">
    <property type="entry name" value="Integrase_H2C2"/>
    <property type="match status" value="1"/>
</dbReference>
<dbReference type="GeneID" id="107920370"/>
<dbReference type="PANTHER" id="PTHR15503">
    <property type="entry name" value="LDOC1 RELATED"/>
    <property type="match status" value="1"/>
</dbReference>
<dbReference type="InterPro" id="IPR043502">
    <property type="entry name" value="DNA/RNA_pol_sf"/>
</dbReference>
<dbReference type="PaxDb" id="3635-A0A1U8KSW1"/>
<dbReference type="Gene3D" id="3.30.70.270">
    <property type="match status" value="2"/>
</dbReference>
<dbReference type="PANTHER" id="PTHR15503:SF45">
    <property type="entry name" value="RNA-DIRECTED DNA POLYMERASE HOMOLOG"/>
    <property type="match status" value="1"/>
</dbReference>
<reference evidence="2" key="1">
    <citation type="journal article" date="2020" name="Nat. Genet.">
        <title>Genomic diversifications of five Gossypium allopolyploid species and their impact on cotton improvement.</title>
        <authorList>
            <person name="Chen Z.J."/>
            <person name="Sreedasyam A."/>
            <person name="Ando A."/>
            <person name="Song Q."/>
            <person name="De Santiago L.M."/>
            <person name="Hulse-Kemp A.M."/>
            <person name="Ding M."/>
            <person name="Ye W."/>
            <person name="Kirkbride R.C."/>
            <person name="Jenkins J."/>
            <person name="Plott C."/>
            <person name="Lovell J."/>
            <person name="Lin Y.M."/>
            <person name="Vaughn R."/>
            <person name="Liu B."/>
            <person name="Simpson S."/>
            <person name="Scheffler B.E."/>
            <person name="Wen L."/>
            <person name="Saski C.A."/>
            <person name="Grover C.E."/>
            <person name="Hu G."/>
            <person name="Conover J.L."/>
            <person name="Carlson J.W."/>
            <person name="Shu S."/>
            <person name="Boston L.B."/>
            <person name="Williams M."/>
            <person name="Peterson D.G."/>
            <person name="McGee K."/>
            <person name="Jones D.C."/>
            <person name="Wendel J.F."/>
            <person name="Stelly D.M."/>
            <person name="Grimwood J."/>
            <person name="Schmutz J."/>
        </authorList>
    </citation>
    <scope>NUCLEOTIDE SEQUENCE [LARGE SCALE GENOMIC DNA]</scope>
    <source>
        <strain evidence="2">cv. TM-1</strain>
    </source>
</reference>
<sequence>MEDKKVVVIGERQNYLSNVISALRAEKLELPGVPSSREVEFGIELLPGTAPVSIAPYRMAPKELVELKAQIHELLDRGFIRPSVSLWRAPVLFIKKKDWTLRMYINYRQLNKLTIKNKFPLLRIDDLFDQFRGPSIFSKINLWYYKRFVEGFSLIAAPLTKLLRKWVPFEWTDKQQESFGKLKKVLTETPMLIQPEPRKDYDCMIEYHLGNENVVTSTLSRKVKLDLRAMLSRSSLLDDGSLLAELQVKPAWVEQIRSKQLVDETLGARFIQVKNGETLDFGINSEGVLCFRGRMCIPKDDDLRQCIMRKAHSSLYAMHPGGNKMYRNLCELYWWPRLKRRLWSS</sequence>
<dbReference type="InterPro" id="IPR043128">
    <property type="entry name" value="Rev_trsase/Diguanyl_cyclase"/>
</dbReference>
<evidence type="ECO:0000313" key="2">
    <source>
        <dbReference type="Proteomes" id="UP000818029"/>
    </source>
</evidence>
<protein>
    <recommendedName>
        <fullName evidence="1">Integrase zinc-binding domain-containing protein</fullName>
    </recommendedName>
</protein>
<organism evidence="2 3">
    <name type="scientific">Gossypium hirsutum</name>
    <name type="common">Upland cotton</name>
    <name type="synonym">Gossypium mexicanum</name>
    <dbReference type="NCBI Taxonomy" id="3635"/>
    <lineage>
        <taxon>Eukaryota</taxon>
        <taxon>Viridiplantae</taxon>
        <taxon>Streptophyta</taxon>
        <taxon>Embryophyta</taxon>
        <taxon>Tracheophyta</taxon>
        <taxon>Spermatophyta</taxon>
        <taxon>Magnoliopsida</taxon>
        <taxon>eudicotyledons</taxon>
        <taxon>Gunneridae</taxon>
        <taxon>Pentapetalae</taxon>
        <taxon>rosids</taxon>
        <taxon>malvids</taxon>
        <taxon>Malvales</taxon>
        <taxon>Malvaceae</taxon>
        <taxon>Malvoideae</taxon>
        <taxon>Gossypium</taxon>
    </lineage>
</organism>
<name>A0A1U8KSW1_GOSHI</name>
<dbReference type="KEGG" id="ghi:107920370"/>
<proteinExistence type="predicted"/>
<dbReference type="AlphaFoldDB" id="A0A1U8KSW1"/>
<dbReference type="Gene3D" id="3.10.10.10">
    <property type="entry name" value="HIV Type 1 Reverse Transcriptase, subunit A, domain 1"/>
    <property type="match status" value="1"/>
</dbReference>
<dbReference type="InterPro" id="IPR032567">
    <property type="entry name" value="RTL1-rel"/>
</dbReference>
<dbReference type="OrthoDB" id="1747086at2759"/>
<evidence type="ECO:0000259" key="1">
    <source>
        <dbReference type="Pfam" id="PF17921"/>
    </source>
</evidence>
<keyword evidence="2" id="KW-1185">Reference proteome</keyword>
<dbReference type="InterPro" id="IPR041588">
    <property type="entry name" value="Integrase_H2C2"/>
</dbReference>
<dbReference type="Proteomes" id="UP000818029">
    <property type="component" value="Chromosome A06"/>
</dbReference>
<gene>
    <name evidence="3" type="primary">LOC107920370</name>
</gene>
<accession>A0A1U8KSW1</accession>
<reference evidence="3" key="2">
    <citation type="submission" date="2025-08" db="UniProtKB">
        <authorList>
            <consortium name="RefSeq"/>
        </authorList>
    </citation>
    <scope>IDENTIFICATION</scope>
</reference>
<dbReference type="STRING" id="3635.A0A1U8KSW1"/>
<feature type="domain" description="Integrase zinc-binding" evidence="1">
    <location>
        <begin position="300"/>
        <end position="341"/>
    </location>
</feature>
<evidence type="ECO:0000313" key="3">
    <source>
        <dbReference type="RefSeq" id="XP_016705551.1"/>
    </source>
</evidence>
<dbReference type="SUPFAM" id="SSF56672">
    <property type="entry name" value="DNA/RNA polymerases"/>
    <property type="match status" value="1"/>
</dbReference>
<dbReference type="RefSeq" id="XP_016705551.1">
    <property type="nucleotide sequence ID" value="XM_016850062.1"/>
</dbReference>